<dbReference type="Proteomes" id="UP000779900">
    <property type="component" value="Unassembled WGS sequence"/>
</dbReference>
<dbReference type="EMBL" id="VGIR01000179">
    <property type="protein sequence ID" value="MBM3332939.1"/>
    <property type="molecule type" value="Genomic_DNA"/>
</dbReference>
<dbReference type="AlphaFoldDB" id="A0A938BUE4"/>
<accession>A0A938BUE4</accession>
<name>A0A938BUE4_UNCW3</name>
<sequence>MSIRRASVVIGTEIGATFDRLFVSWCLGGVTPSGSVIVGRRGVGVGFVAGLGLDLSLNFG</sequence>
<evidence type="ECO:0000313" key="1">
    <source>
        <dbReference type="EMBL" id="MBM3332939.1"/>
    </source>
</evidence>
<comment type="caution">
    <text evidence="1">The sequence shown here is derived from an EMBL/GenBank/DDBJ whole genome shotgun (WGS) entry which is preliminary data.</text>
</comment>
<proteinExistence type="predicted"/>
<evidence type="ECO:0000313" key="2">
    <source>
        <dbReference type="Proteomes" id="UP000779900"/>
    </source>
</evidence>
<protein>
    <submittedName>
        <fullName evidence="1">Uncharacterized protein</fullName>
    </submittedName>
</protein>
<organism evidence="1 2">
    <name type="scientific">candidate division WOR-3 bacterium</name>
    <dbReference type="NCBI Taxonomy" id="2052148"/>
    <lineage>
        <taxon>Bacteria</taxon>
        <taxon>Bacteria division WOR-3</taxon>
    </lineage>
</organism>
<gene>
    <name evidence="1" type="ORF">FJY68_14020</name>
</gene>
<reference evidence="1" key="1">
    <citation type="submission" date="2019-03" db="EMBL/GenBank/DDBJ databases">
        <title>Lake Tanganyika Metagenome-Assembled Genomes (MAGs).</title>
        <authorList>
            <person name="Tran P."/>
        </authorList>
    </citation>
    <scope>NUCLEOTIDE SEQUENCE</scope>
    <source>
        <strain evidence="1">K_DeepCast_150m_m2_040</strain>
    </source>
</reference>